<feature type="compositionally biased region" description="Low complexity" evidence="1">
    <location>
        <begin position="94"/>
        <end position="106"/>
    </location>
</feature>
<proteinExistence type="predicted"/>
<name>A0ABQ5IXF6_9ASTR</name>
<organism evidence="2 3">
    <name type="scientific">Tanacetum coccineum</name>
    <dbReference type="NCBI Taxonomy" id="301880"/>
    <lineage>
        <taxon>Eukaryota</taxon>
        <taxon>Viridiplantae</taxon>
        <taxon>Streptophyta</taxon>
        <taxon>Embryophyta</taxon>
        <taxon>Tracheophyta</taxon>
        <taxon>Spermatophyta</taxon>
        <taxon>Magnoliopsida</taxon>
        <taxon>eudicotyledons</taxon>
        <taxon>Gunneridae</taxon>
        <taxon>Pentapetalae</taxon>
        <taxon>asterids</taxon>
        <taxon>campanulids</taxon>
        <taxon>Asterales</taxon>
        <taxon>Asteraceae</taxon>
        <taxon>Asteroideae</taxon>
        <taxon>Anthemideae</taxon>
        <taxon>Anthemidinae</taxon>
        <taxon>Tanacetum</taxon>
    </lineage>
</organism>
<feature type="region of interest" description="Disordered" evidence="1">
    <location>
        <begin position="83"/>
        <end position="113"/>
    </location>
</feature>
<dbReference type="EMBL" id="BQNB010021296">
    <property type="protein sequence ID" value="GJU04917.1"/>
    <property type="molecule type" value="Genomic_DNA"/>
</dbReference>
<gene>
    <name evidence="2" type="ORF">Tco_1121347</name>
</gene>
<keyword evidence="3" id="KW-1185">Reference proteome</keyword>
<accession>A0ABQ5IXF6</accession>
<evidence type="ECO:0000313" key="2">
    <source>
        <dbReference type="EMBL" id="GJU04917.1"/>
    </source>
</evidence>
<feature type="non-terminal residue" evidence="2">
    <location>
        <position position="1"/>
    </location>
</feature>
<evidence type="ECO:0000313" key="3">
    <source>
        <dbReference type="Proteomes" id="UP001151760"/>
    </source>
</evidence>
<comment type="caution">
    <text evidence="2">The sequence shown here is derived from an EMBL/GenBank/DDBJ whole genome shotgun (WGS) entry which is preliminary data.</text>
</comment>
<reference evidence="2" key="2">
    <citation type="submission" date="2022-01" db="EMBL/GenBank/DDBJ databases">
        <authorList>
            <person name="Yamashiro T."/>
            <person name="Shiraishi A."/>
            <person name="Satake H."/>
            <person name="Nakayama K."/>
        </authorList>
    </citation>
    <scope>NUCLEOTIDE SEQUENCE</scope>
</reference>
<protein>
    <submittedName>
        <fullName evidence="2">Uncharacterized protein</fullName>
    </submittedName>
</protein>
<dbReference type="Proteomes" id="UP001151760">
    <property type="component" value="Unassembled WGS sequence"/>
</dbReference>
<evidence type="ECO:0000256" key="1">
    <source>
        <dbReference type="SAM" id="MobiDB-lite"/>
    </source>
</evidence>
<reference evidence="2" key="1">
    <citation type="journal article" date="2022" name="Int. J. Mol. Sci.">
        <title>Draft Genome of Tanacetum Coccineum: Genomic Comparison of Closely Related Tanacetum-Family Plants.</title>
        <authorList>
            <person name="Yamashiro T."/>
            <person name="Shiraishi A."/>
            <person name="Nakayama K."/>
            <person name="Satake H."/>
        </authorList>
    </citation>
    <scope>NUCLEOTIDE SEQUENCE</scope>
</reference>
<sequence length="113" mass="12316">FSPNKTSVVYEQTSPRSNLRWKLSGRIFKSVGLRWIPTGKTFDSCTGKVNSKLTHGSNVDILNIPVCKQTLDLSAVFRCSTADASDKRQQQPDSTSSTSTLATSVTADGNFDL</sequence>